<name>Q6TKG5_9ACTN</name>
<evidence type="ECO:0000256" key="1">
    <source>
        <dbReference type="ARBA" id="ARBA00022603"/>
    </source>
</evidence>
<gene>
    <name evidence="5" type="primary">milD</name>
</gene>
<evidence type="ECO:0000313" key="5">
    <source>
        <dbReference type="EMBL" id="AAR15334.1"/>
    </source>
</evidence>
<dbReference type="GO" id="GO:0008757">
    <property type="term" value="F:S-adenosylmethionine-dependent methyltransferase activity"/>
    <property type="evidence" value="ECO:0007669"/>
    <property type="project" value="InterPro"/>
</dbReference>
<dbReference type="SUPFAM" id="SSF53335">
    <property type="entry name" value="S-adenosyl-L-methionine-dependent methyltransferases"/>
    <property type="match status" value="1"/>
</dbReference>
<feature type="domain" description="Polyketide synthase-like methyltransferase" evidence="4">
    <location>
        <begin position="24"/>
        <end position="267"/>
    </location>
</feature>
<dbReference type="InterPro" id="IPR013216">
    <property type="entry name" value="Methyltransf_11"/>
</dbReference>
<sequence length="281" mass="29995">MITTSQSISPDHVADYYDRLTDLFGEAADGNLHFGYWPHPHDGSSLGVAADRLTDHLIGKLGDIAGRRVLDVGCGSGKPAVRLALSAPTEVVGVTVSPVQVERATALAEREGVADRVRFVCADAMTLPFPDASFDAVWALECMFHMPSPAQVLGEISRVLCPGGRLAVMDVVLREPVPALDRGAVERGRLMFAVPAHIELAEYPRLILGAGLRLEEMADLGDEIIRPSTEALGRAATANPAAFAAAFGVDTERFDTLVAEWAQITAALNLGYVVLTAKRPE</sequence>
<dbReference type="Gene3D" id="3.40.50.150">
    <property type="entry name" value="Vaccinia Virus protein VP39"/>
    <property type="match status" value="1"/>
</dbReference>
<organism evidence="5">
    <name type="scientific">Streptomyces griseochromogenes</name>
    <dbReference type="NCBI Taxonomy" id="68214"/>
    <lineage>
        <taxon>Bacteria</taxon>
        <taxon>Bacillati</taxon>
        <taxon>Actinomycetota</taxon>
        <taxon>Actinomycetes</taxon>
        <taxon>Kitasatosporales</taxon>
        <taxon>Streptomycetaceae</taxon>
        <taxon>Streptomyces</taxon>
    </lineage>
</organism>
<dbReference type="EMBL" id="AY396042">
    <property type="protein sequence ID" value="AAR15334.1"/>
    <property type="molecule type" value="Genomic_DNA"/>
</dbReference>
<keyword evidence="2 5" id="KW-0808">Transferase</keyword>
<reference evidence="5" key="2">
    <citation type="submission" date="2003-09" db="EMBL/GenBank/DDBJ databases">
        <authorList>
            <person name="Yan H."/>
            <person name="He H."/>
            <person name="Ikeda H."/>
            <person name="Omura S."/>
        </authorList>
    </citation>
    <scope>NUCLEOTIDE SEQUENCE</scope>
    <source>
        <strain evidence="5">YH311</strain>
    </source>
</reference>
<proteinExistence type="predicted"/>
<dbReference type="GO" id="GO:0032259">
    <property type="term" value="P:methylation"/>
    <property type="evidence" value="ECO:0007669"/>
    <property type="project" value="UniProtKB-KW"/>
</dbReference>
<dbReference type="PANTHER" id="PTHR44068">
    <property type="entry name" value="ZGC:194242"/>
    <property type="match status" value="1"/>
</dbReference>
<keyword evidence="1 5" id="KW-0489">Methyltransferase</keyword>
<evidence type="ECO:0000256" key="2">
    <source>
        <dbReference type="ARBA" id="ARBA00022679"/>
    </source>
</evidence>
<evidence type="ECO:0000259" key="4">
    <source>
        <dbReference type="SMART" id="SM00828"/>
    </source>
</evidence>
<dbReference type="InterPro" id="IPR020803">
    <property type="entry name" value="MeTfrase_dom"/>
</dbReference>
<dbReference type="SMART" id="SM00828">
    <property type="entry name" value="PKS_MT"/>
    <property type="match status" value="1"/>
</dbReference>
<dbReference type="InterPro" id="IPR029063">
    <property type="entry name" value="SAM-dependent_MTases_sf"/>
</dbReference>
<evidence type="ECO:0000256" key="3">
    <source>
        <dbReference type="ARBA" id="ARBA00022691"/>
    </source>
</evidence>
<dbReference type="Pfam" id="PF08241">
    <property type="entry name" value="Methyltransf_11"/>
    <property type="match status" value="1"/>
</dbReference>
<keyword evidence="3" id="KW-0949">S-adenosyl-L-methionine</keyword>
<dbReference type="CDD" id="cd02440">
    <property type="entry name" value="AdoMet_MTases"/>
    <property type="match status" value="1"/>
</dbReference>
<protein>
    <submittedName>
        <fullName evidence="5">C5-O-methyltransferase</fullName>
    </submittedName>
</protein>
<dbReference type="AlphaFoldDB" id="Q6TKG5"/>
<reference evidence="5" key="1">
    <citation type="journal article" date="2001" name="Shenyang Yao Ke Da Xue Xue Bao">
        <title>Sceening of the gene cluster for milbemycin biosynthesis from Streptomyces griseochromogenes.</title>
        <authorList>
            <person name="Yan H."/>
            <person name="Ikeda H."/>
            <person name="Omura S."/>
        </authorList>
    </citation>
    <scope>NUCLEOTIDE SEQUENCE</scope>
    <source>
        <strain evidence="5">YH311</strain>
    </source>
</reference>
<dbReference type="PANTHER" id="PTHR44068:SF11">
    <property type="entry name" value="GERANYL DIPHOSPHATE 2-C-METHYLTRANSFERASE"/>
    <property type="match status" value="1"/>
</dbReference>
<dbReference type="InterPro" id="IPR050447">
    <property type="entry name" value="Erg6_SMT_methyltransf"/>
</dbReference>
<accession>Q6TKG5</accession>